<dbReference type="KEGG" id="malk:MalAC0309_1610"/>
<sequence>MSDLKPYEVEIPGRGAPRRTTLLLSDEDAKKQGLLGKHVTKKARQPQNKAAKPASNKSAAPAADK</sequence>
<feature type="region of interest" description="Disordered" evidence="1">
    <location>
        <begin position="1"/>
        <end position="65"/>
    </location>
</feature>
<reference evidence="3" key="1">
    <citation type="submission" date="2015-12" db="EMBL/GenBank/DDBJ databases">
        <authorList>
            <person name="Shamseldin A."/>
            <person name="Moawad H."/>
            <person name="Abd El-Rahim W.M."/>
            <person name="Sadowsky M.J."/>
        </authorList>
    </citation>
    <scope>NUCLEOTIDE SEQUENCE [LARGE SCALE GENOMIC DNA]</scope>
    <source>
        <strain evidence="3">JAM AC0309</strain>
    </source>
</reference>
<dbReference type="AlphaFoldDB" id="A0A0U5BVH6"/>
<evidence type="ECO:0000313" key="2">
    <source>
        <dbReference type="EMBL" id="BAU32461.1"/>
    </source>
</evidence>
<reference evidence="2 3" key="2">
    <citation type="submission" date="2016-01" db="EMBL/GenBank/DDBJ databases">
        <title>Microcella alkaliphila JAM AC0309 whole genome shotgun sequence.</title>
        <authorList>
            <person name="Kurata A."/>
            <person name="Hirose Y."/>
            <person name="Kishimoto N."/>
            <person name="Kobayashi T."/>
        </authorList>
    </citation>
    <scope>NUCLEOTIDE SEQUENCE [LARGE SCALE GENOMIC DNA]</scope>
    <source>
        <strain evidence="2 3">JAM AC0309</strain>
    </source>
</reference>
<gene>
    <name evidence="2" type="ORF">MalAC0309_1610</name>
</gene>
<proteinExistence type="predicted"/>
<dbReference type="EMBL" id="AP017315">
    <property type="protein sequence ID" value="BAU32461.1"/>
    <property type="molecule type" value="Genomic_DNA"/>
</dbReference>
<evidence type="ECO:0000313" key="3">
    <source>
        <dbReference type="Proteomes" id="UP000218965"/>
    </source>
</evidence>
<dbReference type="Proteomes" id="UP000218965">
    <property type="component" value="Chromosome"/>
</dbReference>
<feature type="compositionally biased region" description="Low complexity" evidence="1">
    <location>
        <begin position="48"/>
        <end position="65"/>
    </location>
</feature>
<evidence type="ECO:0000256" key="1">
    <source>
        <dbReference type="SAM" id="MobiDB-lite"/>
    </source>
</evidence>
<dbReference type="RefSeq" id="WP_150129228.1">
    <property type="nucleotide sequence ID" value="NZ_AP017315.1"/>
</dbReference>
<accession>A0A0U5BVH6</accession>
<protein>
    <submittedName>
        <fullName evidence="2">Uncharacterized protein</fullName>
    </submittedName>
</protein>
<organism evidence="2 3">
    <name type="scientific">Microcella alkaliphila</name>
    <dbReference type="NCBI Taxonomy" id="279828"/>
    <lineage>
        <taxon>Bacteria</taxon>
        <taxon>Bacillati</taxon>
        <taxon>Actinomycetota</taxon>
        <taxon>Actinomycetes</taxon>
        <taxon>Micrococcales</taxon>
        <taxon>Microbacteriaceae</taxon>
        <taxon>Microcella</taxon>
    </lineage>
</organism>
<name>A0A0U5BVH6_9MICO</name>